<dbReference type="SMART" id="SM00429">
    <property type="entry name" value="IPT"/>
    <property type="match status" value="1"/>
</dbReference>
<accession>A0A816HMG4</accession>
<organism evidence="3 4">
    <name type="scientific">Adineta ricciae</name>
    <name type="common">Rotifer</name>
    <dbReference type="NCBI Taxonomy" id="249248"/>
    <lineage>
        <taxon>Eukaryota</taxon>
        <taxon>Metazoa</taxon>
        <taxon>Spiralia</taxon>
        <taxon>Gnathifera</taxon>
        <taxon>Rotifera</taxon>
        <taxon>Eurotatoria</taxon>
        <taxon>Bdelloidea</taxon>
        <taxon>Adinetida</taxon>
        <taxon>Adinetidae</taxon>
        <taxon>Adineta</taxon>
    </lineage>
</organism>
<feature type="non-terminal residue" evidence="3">
    <location>
        <position position="172"/>
    </location>
</feature>
<dbReference type="EMBL" id="CAJNOR010020149">
    <property type="protein sequence ID" value="CAF1690270.1"/>
    <property type="molecule type" value="Genomic_DNA"/>
</dbReference>
<comment type="caution">
    <text evidence="3">The sequence shown here is derived from an EMBL/GenBank/DDBJ whole genome shotgun (WGS) entry which is preliminary data.</text>
</comment>
<name>A0A816HMG4_ADIRI</name>
<dbReference type="InterPro" id="IPR014756">
    <property type="entry name" value="Ig_E-set"/>
</dbReference>
<keyword evidence="1" id="KW-0732">Signal</keyword>
<gene>
    <name evidence="3" type="ORF">XAT740_LOCUS63668</name>
</gene>
<reference evidence="3" key="1">
    <citation type="submission" date="2021-02" db="EMBL/GenBank/DDBJ databases">
        <authorList>
            <person name="Nowell W R."/>
        </authorList>
    </citation>
    <scope>NUCLEOTIDE SEQUENCE</scope>
</reference>
<evidence type="ECO:0000313" key="3">
    <source>
        <dbReference type="EMBL" id="CAF1690270.1"/>
    </source>
</evidence>
<sequence length="172" mass="17380">GSNPCTVVSIDASHIECISPAQNSNPSTSIINIVSNNITYPSTLSIQYSSSITPTILSISPTSGSASQSLTISGSNFITGQSNVSIGGVSATIVSVTSSSITCTIPSIPAGNHPVIVQVSSIGISNSNIQFTYSLQLTNVTPNQGSYGGGQIITIIGDGLSQSTVAVTICNQ</sequence>
<evidence type="ECO:0000259" key="2">
    <source>
        <dbReference type="SMART" id="SM00429"/>
    </source>
</evidence>
<dbReference type="AlphaFoldDB" id="A0A816HMG4"/>
<dbReference type="InterPro" id="IPR052387">
    <property type="entry name" value="Fibrocystin"/>
</dbReference>
<dbReference type="SUPFAM" id="SSF81296">
    <property type="entry name" value="E set domains"/>
    <property type="match status" value="1"/>
</dbReference>
<dbReference type="Gene3D" id="2.60.40.10">
    <property type="entry name" value="Immunoglobulins"/>
    <property type="match status" value="1"/>
</dbReference>
<evidence type="ECO:0000256" key="1">
    <source>
        <dbReference type="ARBA" id="ARBA00022729"/>
    </source>
</evidence>
<dbReference type="CDD" id="cd00603">
    <property type="entry name" value="IPT_PCSR"/>
    <property type="match status" value="1"/>
</dbReference>
<proteinExistence type="predicted"/>
<dbReference type="Pfam" id="PF01833">
    <property type="entry name" value="TIG"/>
    <property type="match status" value="2"/>
</dbReference>
<protein>
    <recommendedName>
        <fullName evidence="2">IPT/TIG domain-containing protein</fullName>
    </recommendedName>
</protein>
<feature type="non-terminal residue" evidence="3">
    <location>
        <position position="1"/>
    </location>
</feature>
<evidence type="ECO:0000313" key="4">
    <source>
        <dbReference type="Proteomes" id="UP000663828"/>
    </source>
</evidence>
<dbReference type="PANTHER" id="PTHR46769:SF2">
    <property type="entry name" value="FIBROCYSTIN-L ISOFORM 2 PRECURSOR-RELATED"/>
    <property type="match status" value="1"/>
</dbReference>
<dbReference type="Proteomes" id="UP000663828">
    <property type="component" value="Unassembled WGS sequence"/>
</dbReference>
<dbReference type="InterPro" id="IPR002909">
    <property type="entry name" value="IPT_dom"/>
</dbReference>
<dbReference type="InterPro" id="IPR013783">
    <property type="entry name" value="Ig-like_fold"/>
</dbReference>
<keyword evidence="4" id="KW-1185">Reference proteome</keyword>
<feature type="domain" description="IPT/TIG" evidence="2">
    <location>
        <begin position="53"/>
        <end position="140"/>
    </location>
</feature>
<dbReference type="PANTHER" id="PTHR46769">
    <property type="entry name" value="POLYCYSTIC KIDNEY AND HEPATIC DISEASE 1 (AUTOSOMAL RECESSIVE)-LIKE 1"/>
    <property type="match status" value="1"/>
</dbReference>